<dbReference type="EMBL" id="JACOOS010000005">
    <property type="protein sequence ID" value="MBC5677150.1"/>
    <property type="molecule type" value="Genomic_DNA"/>
</dbReference>
<dbReference type="RefSeq" id="WP_024727324.1">
    <property type="nucleotide sequence ID" value="NZ_JACOOS010000005.1"/>
</dbReference>
<proteinExistence type="predicted"/>
<sequence length="74" mass="8859">MNKRYVIHKPPFNKFHSNDGYMRDIYVGISQTLWNEIDGKVYAEMPGLTDNMGIEIMHKNSFYRIPFEFIEELK</sequence>
<protein>
    <submittedName>
        <fullName evidence="1">Uncharacterized protein</fullName>
    </submittedName>
</protein>
<name>A0ABR7FPN5_9FIRM</name>
<accession>A0ABR7FPN5</accession>
<evidence type="ECO:0000313" key="1">
    <source>
        <dbReference type="EMBL" id="MBC5677150.1"/>
    </source>
</evidence>
<evidence type="ECO:0000313" key="2">
    <source>
        <dbReference type="Proteomes" id="UP000635828"/>
    </source>
</evidence>
<reference evidence="1 2" key="1">
    <citation type="submission" date="2020-08" db="EMBL/GenBank/DDBJ databases">
        <title>Genome public.</title>
        <authorList>
            <person name="Liu C."/>
            <person name="Sun Q."/>
        </authorList>
    </citation>
    <scope>NUCLEOTIDE SEQUENCE [LARGE SCALE GENOMIC DNA]</scope>
    <source>
        <strain evidence="1 2">NSJ-7</strain>
    </source>
</reference>
<dbReference type="Proteomes" id="UP000635828">
    <property type="component" value="Unassembled WGS sequence"/>
</dbReference>
<organism evidence="1 2">
    <name type="scientific">Anaerostipes hominis</name>
    <name type="common">ex Liu et al. 2021</name>
    <dbReference type="NCBI Taxonomy" id="2763018"/>
    <lineage>
        <taxon>Bacteria</taxon>
        <taxon>Bacillati</taxon>
        <taxon>Bacillota</taxon>
        <taxon>Clostridia</taxon>
        <taxon>Lachnospirales</taxon>
        <taxon>Lachnospiraceae</taxon>
        <taxon>Anaerostipes</taxon>
    </lineage>
</organism>
<comment type="caution">
    <text evidence="1">The sequence shown here is derived from an EMBL/GenBank/DDBJ whole genome shotgun (WGS) entry which is preliminary data.</text>
</comment>
<keyword evidence="2" id="KW-1185">Reference proteome</keyword>
<gene>
    <name evidence="1" type="ORF">H8S22_05890</name>
</gene>